<organism evidence="2 3">
    <name type="scientific">Roseisalinus antarcticus</name>
    <dbReference type="NCBI Taxonomy" id="254357"/>
    <lineage>
        <taxon>Bacteria</taxon>
        <taxon>Pseudomonadati</taxon>
        <taxon>Pseudomonadota</taxon>
        <taxon>Alphaproteobacteria</taxon>
        <taxon>Rhodobacterales</taxon>
        <taxon>Roseobacteraceae</taxon>
        <taxon>Roseisalinus</taxon>
    </lineage>
</organism>
<reference evidence="2 3" key="1">
    <citation type="submission" date="2017-03" db="EMBL/GenBank/DDBJ databases">
        <authorList>
            <person name="Afonso C.L."/>
            <person name="Miller P.J."/>
            <person name="Scott M.A."/>
            <person name="Spackman E."/>
            <person name="Goraichik I."/>
            <person name="Dimitrov K.M."/>
            <person name="Suarez D.L."/>
            <person name="Swayne D.E."/>
        </authorList>
    </citation>
    <scope>NUCLEOTIDE SEQUENCE [LARGE SCALE GENOMIC DNA]</scope>
    <source>
        <strain evidence="2 3">CECT 7023</strain>
    </source>
</reference>
<dbReference type="EMBL" id="FWFZ01000002">
    <property type="protein sequence ID" value="SLN22139.1"/>
    <property type="molecule type" value="Genomic_DNA"/>
</dbReference>
<keyword evidence="1" id="KW-1133">Transmembrane helix</keyword>
<evidence type="ECO:0000313" key="2">
    <source>
        <dbReference type="EMBL" id="SLN22139.1"/>
    </source>
</evidence>
<dbReference type="Proteomes" id="UP000193900">
    <property type="component" value="Unassembled WGS sequence"/>
</dbReference>
<dbReference type="RefSeq" id="WP_085877534.1">
    <property type="nucleotide sequence ID" value="NZ_FWFZ01000002.1"/>
</dbReference>
<evidence type="ECO:0000313" key="3">
    <source>
        <dbReference type="Proteomes" id="UP000193900"/>
    </source>
</evidence>
<accession>A0A1Y5RPM8</accession>
<keyword evidence="3" id="KW-1185">Reference proteome</keyword>
<keyword evidence="1" id="KW-0812">Transmembrane</keyword>
<proteinExistence type="predicted"/>
<keyword evidence="1" id="KW-0472">Membrane</keyword>
<protein>
    <submittedName>
        <fullName evidence="2">Uncharacterized protein</fullName>
    </submittedName>
</protein>
<gene>
    <name evidence="2" type="ORF">ROA7023_00615</name>
</gene>
<sequence length="235" mass="25537">MFNPDSITGLASNFARAIDQGLVSRTFLLNDPEARLFVAGPDGSDFEKRTFGYKFSYDFGPVLSFGTADFGGPFAGNQYRSTLDIAFSWQKATQALDTYANTNLFEFEERTLLSCSDFSDILGCTGCSAGSYGSSPSRLFDVRGQAPSTDIGGVVPVPAGLPLLSIGLFGIGLLARRRRGRDRHPDGQGTCLCAIREPGQRPPVRLLSCRTPCNRRPCYARHAQTKCDWPGRAPC</sequence>
<evidence type="ECO:0000256" key="1">
    <source>
        <dbReference type="SAM" id="Phobius"/>
    </source>
</evidence>
<feature type="transmembrane region" description="Helical" evidence="1">
    <location>
        <begin position="155"/>
        <end position="175"/>
    </location>
</feature>
<name>A0A1Y5RPM8_9RHOB</name>
<dbReference type="AlphaFoldDB" id="A0A1Y5RPM8"/>